<gene>
    <name evidence="2" type="ORF">B4U79_15100</name>
</gene>
<keyword evidence="3" id="KW-1185">Reference proteome</keyword>
<dbReference type="EMBL" id="NCKU01003545">
    <property type="protein sequence ID" value="RWS07326.1"/>
    <property type="molecule type" value="Genomic_DNA"/>
</dbReference>
<accession>A0A443QWE1</accession>
<proteinExistence type="predicted"/>
<evidence type="ECO:0000313" key="2">
    <source>
        <dbReference type="EMBL" id="RWS07326.1"/>
    </source>
</evidence>
<evidence type="ECO:0000313" key="3">
    <source>
        <dbReference type="Proteomes" id="UP000285301"/>
    </source>
</evidence>
<feature type="region of interest" description="Disordered" evidence="1">
    <location>
        <begin position="58"/>
        <end position="83"/>
    </location>
</feature>
<protein>
    <submittedName>
        <fullName evidence="2">Uncharacterized protein</fullName>
    </submittedName>
</protein>
<reference evidence="2 3" key="1">
    <citation type="journal article" date="2018" name="Gigascience">
        <title>Genomes of trombidid mites reveal novel predicted allergens and laterally-transferred genes associated with secondary metabolism.</title>
        <authorList>
            <person name="Dong X."/>
            <person name="Chaisiri K."/>
            <person name="Xia D."/>
            <person name="Armstrong S.D."/>
            <person name="Fang Y."/>
            <person name="Donnelly M.J."/>
            <person name="Kadowaki T."/>
            <person name="McGarry J.W."/>
            <person name="Darby A.C."/>
            <person name="Makepeace B.L."/>
        </authorList>
    </citation>
    <scope>NUCLEOTIDE SEQUENCE [LARGE SCALE GENOMIC DNA]</scope>
    <source>
        <strain evidence="2">UoL-WK</strain>
    </source>
</reference>
<organism evidence="2 3">
    <name type="scientific">Dinothrombium tinctorium</name>
    <dbReference type="NCBI Taxonomy" id="1965070"/>
    <lineage>
        <taxon>Eukaryota</taxon>
        <taxon>Metazoa</taxon>
        <taxon>Ecdysozoa</taxon>
        <taxon>Arthropoda</taxon>
        <taxon>Chelicerata</taxon>
        <taxon>Arachnida</taxon>
        <taxon>Acari</taxon>
        <taxon>Acariformes</taxon>
        <taxon>Trombidiformes</taxon>
        <taxon>Prostigmata</taxon>
        <taxon>Anystina</taxon>
        <taxon>Parasitengona</taxon>
        <taxon>Trombidioidea</taxon>
        <taxon>Trombidiidae</taxon>
        <taxon>Dinothrombium</taxon>
    </lineage>
</organism>
<comment type="caution">
    <text evidence="2">The sequence shown here is derived from an EMBL/GenBank/DDBJ whole genome shotgun (WGS) entry which is preliminary data.</text>
</comment>
<name>A0A443QWE1_9ACAR</name>
<dbReference type="Proteomes" id="UP000285301">
    <property type="component" value="Unassembled WGS sequence"/>
</dbReference>
<dbReference type="AlphaFoldDB" id="A0A443QWE1"/>
<sequence>MEQSLIDEQNLSLAFHANTKRGKRRAIGNADNIKRDEIANAANASGLSTDTLLSCNNNYPHKKSRAKTTSNSTSTNITDVCSQSTTGPIMTTAAVQTHLSLPPGPIY</sequence>
<feature type="compositionally biased region" description="Low complexity" evidence="1">
    <location>
        <begin position="68"/>
        <end position="78"/>
    </location>
</feature>
<evidence type="ECO:0000256" key="1">
    <source>
        <dbReference type="SAM" id="MobiDB-lite"/>
    </source>
</evidence>